<name>A0A5C5YXD3_9BACT</name>
<gene>
    <name evidence="2" type="ORF">CA13_08370</name>
</gene>
<comment type="caution">
    <text evidence="2">The sequence shown here is derived from an EMBL/GenBank/DDBJ whole genome shotgun (WGS) entry which is preliminary data.</text>
</comment>
<reference evidence="2 3" key="1">
    <citation type="submission" date="2019-02" db="EMBL/GenBank/DDBJ databases">
        <title>Deep-cultivation of Planctomycetes and their phenomic and genomic characterization uncovers novel biology.</title>
        <authorList>
            <person name="Wiegand S."/>
            <person name="Jogler M."/>
            <person name="Boedeker C."/>
            <person name="Pinto D."/>
            <person name="Vollmers J."/>
            <person name="Rivas-Marin E."/>
            <person name="Kohn T."/>
            <person name="Peeters S.H."/>
            <person name="Heuer A."/>
            <person name="Rast P."/>
            <person name="Oberbeckmann S."/>
            <person name="Bunk B."/>
            <person name="Jeske O."/>
            <person name="Meyerdierks A."/>
            <person name="Storesund J.E."/>
            <person name="Kallscheuer N."/>
            <person name="Luecker S."/>
            <person name="Lage O.M."/>
            <person name="Pohl T."/>
            <person name="Merkel B.J."/>
            <person name="Hornburger P."/>
            <person name="Mueller R.-W."/>
            <person name="Bruemmer F."/>
            <person name="Labrenz M."/>
            <person name="Spormann A.M."/>
            <person name="Op Den Camp H."/>
            <person name="Overmann J."/>
            <person name="Amann R."/>
            <person name="Jetten M.S.M."/>
            <person name="Mascher T."/>
            <person name="Medema M.H."/>
            <person name="Devos D.P."/>
            <person name="Kaster A.-K."/>
            <person name="Ovreas L."/>
            <person name="Rohde M."/>
            <person name="Galperin M.Y."/>
            <person name="Jogler C."/>
        </authorList>
    </citation>
    <scope>NUCLEOTIDE SEQUENCE [LARGE SCALE GENOMIC DNA]</scope>
    <source>
        <strain evidence="2 3">CA13</strain>
    </source>
</reference>
<sequence>MISAKRGKEVSAGGEGRKTNGGRLLGSSGQATVRGQGFANRFSPKYIEFSTMRG</sequence>
<organism evidence="2 3">
    <name type="scientific">Novipirellula herctigrandis</name>
    <dbReference type="NCBI Taxonomy" id="2527986"/>
    <lineage>
        <taxon>Bacteria</taxon>
        <taxon>Pseudomonadati</taxon>
        <taxon>Planctomycetota</taxon>
        <taxon>Planctomycetia</taxon>
        <taxon>Pirellulales</taxon>
        <taxon>Pirellulaceae</taxon>
        <taxon>Novipirellula</taxon>
    </lineage>
</organism>
<feature type="region of interest" description="Disordered" evidence="1">
    <location>
        <begin position="1"/>
        <end position="36"/>
    </location>
</feature>
<keyword evidence="3" id="KW-1185">Reference proteome</keyword>
<evidence type="ECO:0000256" key="1">
    <source>
        <dbReference type="SAM" id="MobiDB-lite"/>
    </source>
</evidence>
<dbReference type="AlphaFoldDB" id="A0A5C5YXD3"/>
<proteinExistence type="predicted"/>
<evidence type="ECO:0000313" key="3">
    <source>
        <dbReference type="Proteomes" id="UP000315010"/>
    </source>
</evidence>
<dbReference type="EMBL" id="SJPJ01000001">
    <property type="protein sequence ID" value="TWT79436.1"/>
    <property type="molecule type" value="Genomic_DNA"/>
</dbReference>
<dbReference type="Proteomes" id="UP000315010">
    <property type="component" value="Unassembled WGS sequence"/>
</dbReference>
<evidence type="ECO:0000313" key="2">
    <source>
        <dbReference type="EMBL" id="TWT79436.1"/>
    </source>
</evidence>
<accession>A0A5C5YXD3</accession>
<protein>
    <submittedName>
        <fullName evidence="2">Uncharacterized protein</fullName>
    </submittedName>
</protein>